<dbReference type="Proteomes" id="UP000663852">
    <property type="component" value="Unassembled WGS sequence"/>
</dbReference>
<dbReference type="AlphaFoldDB" id="A0A815FE94"/>
<dbReference type="OrthoDB" id="6157510at2759"/>
<sequence>MEQKIPLEPVFPRQHRLFEYEPTYPWVRYVVATVAVASIVGIVILVLMLALPISMLVIGVRYRDFYYCPIEPRISTFLIVAGSVSITWIVLSIILSIMTMFFSYTRSMITLICAVVLSLVIFGLQIFSFIWLIIGSAWTFSIKNRVEHVINYPFNLPFYCQRTLYQFTFAYLIIIYILMALQCCGQCFMSFLRLKQRN</sequence>
<keyword evidence="5" id="KW-1185">Reference proteome</keyword>
<evidence type="ECO:0000256" key="1">
    <source>
        <dbReference type="SAM" id="Phobius"/>
    </source>
</evidence>
<keyword evidence="1" id="KW-0472">Membrane</keyword>
<keyword evidence="1" id="KW-1133">Transmembrane helix</keyword>
<gene>
    <name evidence="2" type="ORF">EDS130_LOCUS31827</name>
    <name evidence="3" type="ORF">EDS130_LOCUS34451</name>
    <name evidence="4" type="ORF">XAT740_LOCUS51807</name>
</gene>
<evidence type="ECO:0000313" key="5">
    <source>
        <dbReference type="Proteomes" id="UP000663828"/>
    </source>
</evidence>
<evidence type="ECO:0000313" key="4">
    <source>
        <dbReference type="EMBL" id="CAF1631953.1"/>
    </source>
</evidence>
<comment type="caution">
    <text evidence="2">The sequence shown here is derived from an EMBL/GenBank/DDBJ whole genome shotgun (WGS) entry which is preliminary data.</text>
</comment>
<dbReference type="PANTHER" id="PTHR33444:SF7">
    <property type="entry name" value="TRANSMEMBRANE PROTEIN 272"/>
    <property type="match status" value="1"/>
</dbReference>
<dbReference type="EMBL" id="CAJNOR010008345">
    <property type="protein sequence ID" value="CAF1631953.1"/>
    <property type="molecule type" value="Genomic_DNA"/>
</dbReference>
<dbReference type="InterPro" id="IPR040350">
    <property type="entry name" value="TMEM272"/>
</dbReference>
<accession>A0A815FE94</accession>
<dbReference type="PANTHER" id="PTHR33444">
    <property type="entry name" value="SI:DKEY-19B23.12-RELATED"/>
    <property type="match status" value="1"/>
</dbReference>
<name>A0A815FE94_ADIRI</name>
<keyword evidence="1" id="KW-0812">Transmembrane</keyword>
<evidence type="ECO:0000313" key="2">
    <source>
        <dbReference type="EMBL" id="CAF1324123.1"/>
    </source>
</evidence>
<feature type="transmembrane region" description="Helical" evidence="1">
    <location>
        <begin position="169"/>
        <end position="192"/>
    </location>
</feature>
<proteinExistence type="predicted"/>
<evidence type="ECO:0000313" key="3">
    <source>
        <dbReference type="EMBL" id="CAF1372407.1"/>
    </source>
</evidence>
<evidence type="ECO:0000313" key="6">
    <source>
        <dbReference type="Proteomes" id="UP000663852"/>
    </source>
</evidence>
<protein>
    <submittedName>
        <fullName evidence="2">Uncharacterized protein</fullName>
    </submittedName>
</protein>
<feature type="transmembrane region" description="Helical" evidence="1">
    <location>
        <begin position="74"/>
        <end position="97"/>
    </location>
</feature>
<feature type="transmembrane region" description="Helical" evidence="1">
    <location>
        <begin position="109"/>
        <end position="134"/>
    </location>
</feature>
<reference evidence="2" key="1">
    <citation type="submission" date="2021-02" db="EMBL/GenBank/DDBJ databases">
        <authorList>
            <person name="Nowell W R."/>
        </authorList>
    </citation>
    <scope>NUCLEOTIDE SEQUENCE</scope>
</reference>
<dbReference type="Proteomes" id="UP000663828">
    <property type="component" value="Unassembled WGS sequence"/>
</dbReference>
<dbReference type="EMBL" id="CAJNOJ010000237">
    <property type="protein sequence ID" value="CAF1324123.1"/>
    <property type="molecule type" value="Genomic_DNA"/>
</dbReference>
<dbReference type="EMBL" id="CAJNOJ010000288">
    <property type="protein sequence ID" value="CAF1372407.1"/>
    <property type="molecule type" value="Genomic_DNA"/>
</dbReference>
<feature type="transmembrane region" description="Helical" evidence="1">
    <location>
        <begin position="26"/>
        <end position="54"/>
    </location>
</feature>
<organism evidence="2 6">
    <name type="scientific">Adineta ricciae</name>
    <name type="common">Rotifer</name>
    <dbReference type="NCBI Taxonomy" id="249248"/>
    <lineage>
        <taxon>Eukaryota</taxon>
        <taxon>Metazoa</taxon>
        <taxon>Spiralia</taxon>
        <taxon>Gnathifera</taxon>
        <taxon>Rotifera</taxon>
        <taxon>Eurotatoria</taxon>
        <taxon>Bdelloidea</taxon>
        <taxon>Adinetida</taxon>
        <taxon>Adinetidae</taxon>
        <taxon>Adineta</taxon>
    </lineage>
</organism>